<dbReference type="GO" id="GO:0005737">
    <property type="term" value="C:cytoplasm"/>
    <property type="evidence" value="ECO:0007669"/>
    <property type="project" value="TreeGrafter"/>
</dbReference>
<dbReference type="InterPro" id="IPR002818">
    <property type="entry name" value="DJ-1/PfpI"/>
</dbReference>
<name>A0A9D1NJ47_9FIRM</name>
<dbReference type="EMBL" id="DVOF01000240">
    <property type="protein sequence ID" value="HIV03496.1"/>
    <property type="molecule type" value="Genomic_DNA"/>
</dbReference>
<dbReference type="Gene3D" id="3.40.50.880">
    <property type="match status" value="1"/>
</dbReference>
<accession>A0A9D1NJ47</accession>
<dbReference type="SUPFAM" id="SSF52317">
    <property type="entry name" value="Class I glutamine amidotransferase-like"/>
    <property type="match status" value="1"/>
</dbReference>
<dbReference type="Pfam" id="PF01965">
    <property type="entry name" value="DJ-1_PfpI"/>
    <property type="match status" value="1"/>
</dbReference>
<reference evidence="2" key="2">
    <citation type="journal article" date="2021" name="PeerJ">
        <title>Extensive microbial diversity within the chicken gut microbiome revealed by metagenomics and culture.</title>
        <authorList>
            <person name="Gilroy R."/>
            <person name="Ravi A."/>
            <person name="Getino M."/>
            <person name="Pursley I."/>
            <person name="Horton D.L."/>
            <person name="Alikhan N.F."/>
            <person name="Baker D."/>
            <person name="Gharbi K."/>
            <person name="Hall N."/>
            <person name="Watson M."/>
            <person name="Adriaenssens E.M."/>
            <person name="Foster-Nyarko E."/>
            <person name="Jarju S."/>
            <person name="Secka A."/>
            <person name="Antonio M."/>
            <person name="Oren A."/>
            <person name="Chaudhuri R.R."/>
            <person name="La Ragione R."/>
            <person name="Hildebrand F."/>
            <person name="Pallen M.J."/>
        </authorList>
    </citation>
    <scope>NUCLEOTIDE SEQUENCE</scope>
    <source>
        <strain evidence="2">4920</strain>
    </source>
</reference>
<dbReference type="Proteomes" id="UP000886743">
    <property type="component" value="Unassembled WGS sequence"/>
</dbReference>
<dbReference type="PANTHER" id="PTHR48094:SF12">
    <property type="entry name" value="PARKINSON DISEASE PROTEIN 7 HOMOLOG"/>
    <property type="match status" value="1"/>
</dbReference>
<dbReference type="CDD" id="cd03135">
    <property type="entry name" value="GATase1_DJ-1"/>
    <property type="match status" value="1"/>
</dbReference>
<dbReference type="PANTHER" id="PTHR48094">
    <property type="entry name" value="PROTEIN/NUCLEIC ACID DEGLYCASE DJ-1-RELATED"/>
    <property type="match status" value="1"/>
</dbReference>
<feature type="domain" description="DJ-1/PfpI" evidence="1">
    <location>
        <begin position="2"/>
        <end position="159"/>
    </location>
</feature>
<gene>
    <name evidence="2" type="ORF">IAC74_07965</name>
</gene>
<reference evidence="2" key="1">
    <citation type="submission" date="2020-10" db="EMBL/GenBank/DDBJ databases">
        <authorList>
            <person name="Gilroy R."/>
        </authorList>
    </citation>
    <scope>NUCLEOTIDE SEQUENCE</scope>
    <source>
        <strain evidence="2">4920</strain>
    </source>
</reference>
<protein>
    <submittedName>
        <fullName evidence="2">DJ-1/PfpI family protein</fullName>
    </submittedName>
</protein>
<organism evidence="2 3">
    <name type="scientific">Candidatus Aphodoplasma excrementigallinarum</name>
    <dbReference type="NCBI Taxonomy" id="2840673"/>
    <lineage>
        <taxon>Bacteria</taxon>
        <taxon>Bacillati</taxon>
        <taxon>Bacillota</taxon>
        <taxon>Clostridia</taxon>
        <taxon>Eubacteriales</taxon>
        <taxon>Candidatus Aphodoplasma</taxon>
    </lineage>
</organism>
<dbReference type="NCBIfam" id="TIGR01383">
    <property type="entry name" value="not_thiJ"/>
    <property type="match status" value="1"/>
</dbReference>
<dbReference type="InterPro" id="IPR050325">
    <property type="entry name" value="Prot/Nucl_acid_deglycase"/>
</dbReference>
<evidence type="ECO:0000313" key="3">
    <source>
        <dbReference type="Proteomes" id="UP000886743"/>
    </source>
</evidence>
<dbReference type="AlphaFoldDB" id="A0A9D1NJ47"/>
<evidence type="ECO:0000313" key="2">
    <source>
        <dbReference type="EMBL" id="HIV03496.1"/>
    </source>
</evidence>
<sequence length="180" mass="18357">MVYVFLADGFEEIEAVTPIDILRRAGLTVKTAAVGANPVTGAHGMRIYADMDASQARIDDAQAVLLPGGMPGTTNLENSGAVRAALRAAVEKGIYIGAICAAPSILGHMGLLEGKRATCFPGFEGALSGAAVTGEAVVTDGHIVTARGAGCAADFGFTLTALLCSPETAKGLRQSMQYEG</sequence>
<comment type="caution">
    <text evidence="2">The sequence shown here is derived from an EMBL/GenBank/DDBJ whole genome shotgun (WGS) entry which is preliminary data.</text>
</comment>
<dbReference type="InterPro" id="IPR006287">
    <property type="entry name" value="DJ-1"/>
</dbReference>
<dbReference type="InterPro" id="IPR029062">
    <property type="entry name" value="Class_I_gatase-like"/>
</dbReference>
<proteinExistence type="predicted"/>
<evidence type="ECO:0000259" key="1">
    <source>
        <dbReference type="Pfam" id="PF01965"/>
    </source>
</evidence>